<dbReference type="InterPro" id="IPR007119">
    <property type="entry name" value="Phage_tail_spike_N"/>
</dbReference>
<proteinExistence type="predicted"/>
<evidence type="ECO:0000313" key="4">
    <source>
        <dbReference type="Proteomes" id="UP000003752"/>
    </source>
</evidence>
<dbReference type="HOGENOM" id="CLU_325653_0_0_9"/>
<accession>C0XFN8</accession>
<sequence length="885" mass="98521">MNIDQQLSSHESDYFFHTYIKEVRDLYIILDKKLKRVATLSTNSDANPFWGEVVERQIADDNSNSDDGITGVSTFNSTDPNANSKSWNDTLTGLTMLQSAPAAQYLTVGNSVAVYDDVHNHWRIYRIYQVDENIDATSGAHLVTVDAINLAIYKLNKTIPPQKEIKDCKLDQAMQWIMADTGWDLQNNCSSGLFADINFDGTASSQAALQTVLSTYDAEADAYCHIDSNGILTDLILELADQLGENEGKSITYGQNMLSVQRETVDTNLVTKLYIVGANNASIASVNNGKNYITDVSANSLYNTDQNTWLEGTITSDTITEPKALLDWGLRELRLYNHPRINYAVEVTQDFQANLGDTIKVIDLSMNPILTTEARVIQQTTSESDPSQNKVVLGEFSTVKVITPAFIRNMEQRWNDHVKKLFEDARENANAATVSLITPLGSTWYNTDTSKRVIARLFIEGENVTSYLSPQAFNWQKINMDGTRDIGWEADHAKDGYQVTIEPPFVGTLLVTIDDTYVKNQAEMWIDTSSSADGSWQKLWETKDAANKDFNGDQHIGALQFSYLLSDGSVLSSYHYTKDKSHSDCEFIKWNADGTLQSMMFVTGGGHCGSFGYDESSNTIYTEIKDPIDGKYYLVTMAYQANTSASNITKWCQVKQYFRVAVDLKNNLWLGSTTSGKVYVCQISDLQTGNFKPIIEFKLQDFKWKPLPAGTTNNGAYNTLQANGISYPFAFFTDGDVNNADDKHVMCINLITQSMVFDYVVEPMQDIKLTVPLENGGHLEPEGIYEDVNNSRLIVGFNVSEYRDDAHTVSIAHSALYTAPLKIRDDSKDLVVEYPEQDEGENDEAEQPVIAGNDNADDSDASSDSDEDGDESTGEGTEVEDGDND</sequence>
<protein>
    <submittedName>
        <fullName evidence="3">Phage minor structural protein, N-terminal domain protein</fullName>
    </submittedName>
</protein>
<dbReference type="EMBL" id="ACGP01000004">
    <property type="protein sequence ID" value="EEI25790.1"/>
    <property type="molecule type" value="Genomic_DNA"/>
</dbReference>
<keyword evidence="4" id="KW-1185">Reference proteome</keyword>
<comment type="caution">
    <text evidence="3">The sequence shown here is derived from an EMBL/GenBank/DDBJ whole genome shotgun (WGS) entry which is preliminary data.</text>
</comment>
<dbReference type="Pfam" id="PF06605">
    <property type="entry name" value="Prophage_tail"/>
    <property type="match status" value="1"/>
</dbReference>
<evidence type="ECO:0000313" key="3">
    <source>
        <dbReference type="EMBL" id="EEI25790.1"/>
    </source>
</evidence>
<dbReference type="NCBIfam" id="TIGR01665">
    <property type="entry name" value="put_anti_recept"/>
    <property type="match status" value="1"/>
</dbReference>
<evidence type="ECO:0000259" key="2">
    <source>
        <dbReference type="Pfam" id="PF06605"/>
    </source>
</evidence>
<dbReference type="Proteomes" id="UP000003752">
    <property type="component" value="Unassembled WGS sequence"/>
</dbReference>
<feature type="compositionally biased region" description="Acidic residues" evidence="1">
    <location>
        <begin position="855"/>
        <end position="885"/>
    </location>
</feature>
<dbReference type="AlphaFoldDB" id="C0XFN8"/>
<feature type="region of interest" description="Disordered" evidence="1">
    <location>
        <begin position="833"/>
        <end position="885"/>
    </location>
</feature>
<evidence type="ECO:0000256" key="1">
    <source>
        <dbReference type="SAM" id="MobiDB-lite"/>
    </source>
</evidence>
<feature type="compositionally biased region" description="Acidic residues" evidence="1">
    <location>
        <begin position="835"/>
        <end position="846"/>
    </location>
</feature>
<organism evidence="3 4">
    <name type="scientific">Lentilactobacillus hilgardii (strain ATCC 8290 / DSM 20176 / CCUG 30140 / JCM 1155 / KCTC 3500 / NBRC 15886 / NCIMB 8040 / NRRL B-1843 / 9)</name>
    <dbReference type="NCBI Taxonomy" id="1423757"/>
    <lineage>
        <taxon>Bacteria</taxon>
        <taxon>Bacillati</taxon>
        <taxon>Bacillota</taxon>
        <taxon>Bacilli</taxon>
        <taxon>Lactobacillales</taxon>
        <taxon>Lactobacillaceae</taxon>
        <taxon>Lentilactobacillus</taxon>
    </lineage>
</organism>
<feature type="domain" description="Tail spike" evidence="2">
    <location>
        <begin position="153"/>
        <end position="396"/>
    </location>
</feature>
<reference evidence="3 4" key="1">
    <citation type="submission" date="2009-01" db="EMBL/GenBank/DDBJ databases">
        <authorList>
            <person name="Qin X."/>
            <person name="Bachman B."/>
            <person name="Battles P."/>
            <person name="Bell A."/>
            <person name="Bess C."/>
            <person name="Bickham C."/>
            <person name="Chaboub L."/>
            <person name="Chen D."/>
            <person name="Coyle M."/>
            <person name="Deiros D.R."/>
            <person name="Dinh H."/>
            <person name="Forbes L."/>
            <person name="Fowler G."/>
            <person name="Francisco L."/>
            <person name="Fu Q."/>
            <person name="Gubbala S."/>
            <person name="Hale W."/>
            <person name="Han Y."/>
            <person name="Hemphill L."/>
            <person name="Highlander S.K."/>
            <person name="Hirani K."/>
            <person name="Hogues M."/>
            <person name="Jackson L."/>
            <person name="Jakkamsetti A."/>
            <person name="Javaid M."/>
            <person name="Jiang H."/>
            <person name="Korchina V."/>
            <person name="Kovar C."/>
            <person name="Lara F."/>
            <person name="Lee S."/>
            <person name="Mata R."/>
            <person name="Mathew T."/>
            <person name="Moen C."/>
            <person name="Morales K."/>
            <person name="Munidasa M."/>
            <person name="Nazareth L."/>
            <person name="Ngo R."/>
            <person name="Nguyen L."/>
            <person name="Okwuonu G."/>
            <person name="Ongeri F."/>
            <person name="Patil S."/>
            <person name="Petrosino J."/>
            <person name="Pham C."/>
            <person name="Pham P."/>
            <person name="Pu L.-L."/>
            <person name="Puazo M."/>
            <person name="Raj R."/>
            <person name="Reid J."/>
            <person name="Rouhana J."/>
            <person name="Saada N."/>
            <person name="Shang Y."/>
            <person name="Simmons D."/>
            <person name="Thornton R."/>
            <person name="Warren J."/>
            <person name="Weissenberger G."/>
            <person name="Zhang J."/>
            <person name="Zhang L."/>
            <person name="Zhou C."/>
            <person name="Zhu D."/>
            <person name="Muzny D."/>
            <person name="Worley K."/>
            <person name="Gibbs R."/>
        </authorList>
    </citation>
    <scope>NUCLEOTIDE SEQUENCE [LARGE SCALE GENOMIC DNA]</scope>
    <source>
        <strain evidence="4">ATCC 8290 / DSM 20176 / CCUG 30140 / JCM 1155 / KCTC 3500 / NBRC 15886 / NCIMB 8040 / NRRL B-1843 / 9</strain>
    </source>
</reference>
<gene>
    <name evidence="3" type="ORF">HMPREF0519_0049</name>
</gene>
<name>C0XFN8_LENH9</name>
<dbReference type="InterPro" id="IPR010572">
    <property type="entry name" value="Tail_dom"/>
</dbReference>